<dbReference type="InterPro" id="IPR029044">
    <property type="entry name" value="Nucleotide-diphossugar_trans"/>
</dbReference>
<proteinExistence type="inferred from homology"/>
<gene>
    <name evidence="5" type="ORF">G4L39_05470</name>
</gene>
<dbReference type="Pfam" id="PF00535">
    <property type="entry name" value="Glycos_transf_2"/>
    <property type="match status" value="1"/>
</dbReference>
<reference evidence="5 6" key="1">
    <citation type="submission" date="2020-02" db="EMBL/GenBank/DDBJ databases">
        <title>Draft genome sequence of Limisphaera ngatamarikiensis NGM72.4T, a thermophilic Verrucomicrobia grouped in subdivision 3.</title>
        <authorList>
            <person name="Carere C.R."/>
            <person name="Steen J."/>
            <person name="Hugenholtz P."/>
            <person name="Stott M.B."/>
        </authorList>
    </citation>
    <scope>NUCLEOTIDE SEQUENCE [LARGE SCALE GENOMIC DNA]</scope>
    <source>
        <strain evidence="5 6">NGM72.4</strain>
    </source>
</reference>
<dbReference type="PANTHER" id="PTHR43685:SF5">
    <property type="entry name" value="GLYCOSYLTRANSFERASE EPSE-RELATED"/>
    <property type="match status" value="1"/>
</dbReference>
<dbReference type="AlphaFoldDB" id="A0A6M1RTW0"/>
<comment type="caution">
    <text evidence="5">The sequence shown here is derived from an EMBL/GenBank/DDBJ whole genome shotgun (WGS) entry which is preliminary data.</text>
</comment>
<keyword evidence="2" id="KW-0328">Glycosyltransferase</keyword>
<dbReference type="EMBL" id="JAAKYA010000032">
    <property type="protein sequence ID" value="NGO38844.1"/>
    <property type="molecule type" value="Genomic_DNA"/>
</dbReference>
<name>A0A6M1RTW0_9BACT</name>
<keyword evidence="6" id="KW-1185">Reference proteome</keyword>
<evidence type="ECO:0000259" key="4">
    <source>
        <dbReference type="Pfam" id="PF00535"/>
    </source>
</evidence>
<dbReference type="InterPro" id="IPR001173">
    <property type="entry name" value="Glyco_trans_2-like"/>
</dbReference>
<dbReference type="RefSeq" id="WP_165106535.1">
    <property type="nucleotide sequence ID" value="NZ_JAAKYA010000032.1"/>
</dbReference>
<dbReference type="GO" id="GO:0016757">
    <property type="term" value="F:glycosyltransferase activity"/>
    <property type="evidence" value="ECO:0007669"/>
    <property type="project" value="UniProtKB-KW"/>
</dbReference>
<evidence type="ECO:0000256" key="1">
    <source>
        <dbReference type="ARBA" id="ARBA00006739"/>
    </source>
</evidence>
<evidence type="ECO:0000256" key="3">
    <source>
        <dbReference type="ARBA" id="ARBA00022679"/>
    </source>
</evidence>
<keyword evidence="3 5" id="KW-0808">Transferase</keyword>
<dbReference type="CDD" id="cd00761">
    <property type="entry name" value="Glyco_tranf_GTA_type"/>
    <property type="match status" value="1"/>
</dbReference>
<organism evidence="5 6">
    <name type="scientific">Limisphaera ngatamarikiensis</name>
    <dbReference type="NCBI Taxonomy" id="1324935"/>
    <lineage>
        <taxon>Bacteria</taxon>
        <taxon>Pseudomonadati</taxon>
        <taxon>Verrucomicrobiota</taxon>
        <taxon>Verrucomicrobiia</taxon>
        <taxon>Limisphaerales</taxon>
        <taxon>Limisphaeraceae</taxon>
        <taxon>Limisphaera</taxon>
    </lineage>
</organism>
<sequence>MRTRLLTVIPVYNGERFLRATLESLAGQTRRPDRVVVLDNGSTDGTEQIVRSFRGCACEFVRNPSNLGLFGNLNRALEFAPETEYLHLMPADDLLKPPFYEVMMQVLEPHPAPSLAWCLDERIDEEDRHLSVSGRPTGAVRSWDVDAYLRKKAEIGNQALAATLFKTGYQPAPCRFRMDMPILADVVFYADWGRHSHARVEVARDLVRYRWHGGNMSCELMPGLQALVLDEWKTMQLVEAMRGGTGWVRNWKLRGLFGVRTGIKARRIRQLGQRAYSREIVRAGRRISGWPLWLMAQVLVHLRDWVVYGLLGRRRQPRNVFS</sequence>
<protein>
    <submittedName>
        <fullName evidence="5">Glycosyltransferase</fullName>
    </submittedName>
</protein>
<comment type="similarity">
    <text evidence="1">Belongs to the glycosyltransferase 2 family.</text>
</comment>
<accession>A0A6M1RTW0</accession>
<evidence type="ECO:0000256" key="2">
    <source>
        <dbReference type="ARBA" id="ARBA00022676"/>
    </source>
</evidence>
<dbReference type="SUPFAM" id="SSF53448">
    <property type="entry name" value="Nucleotide-diphospho-sugar transferases"/>
    <property type="match status" value="1"/>
</dbReference>
<evidence type="ECO:0000313" key="6">
    <source>
        <dbReference type="Proteomes" id="UP000477311"/>
    </source>
</evidence>
<dbReference type="Gene3D" id="3.90.550.10">
    <property type="entry name" value="Spore Coat Polysaccharide Biosynthesis Protein SpsA, Chain A"/>
    <property type="match status" value="1"/>
</dbReference>
<evidence type="ECO:0000313" key="5">
    <source>
        <dbReference type="EMBL" id="NGO38844.1"/>
    </source>
</evidence>
<dbReference type="InterPro" id="IPR050834">
    <property type="entry name" value="Glycosyltransf_2"/>
</dbReference>
<feature type="domain" description="Glycosyltransferase 2-like" evidence="4">
    <location>
        <begin position="8"/>
        <end position="112"/>
    </location>
</feature>
<dbReference type="Proteomes" id="UP000477311">
    <property type="component" value="Unassembled WGS sequence"/>
</dbReference>
<dbReference type="PANTHER" id="PTHR43685">
    <property type="entry name" value="GLYCOSYLTRANSFERASE"/>
    <property type="match status" value="1"/>
</dbReference>